<keyword evidence="2" id="KW-1185">Reference proteome</keyword>
<protein>
    <submittedName>
        <fullName evidence="1">Peroxiredoxin type-2</fullName>
        <ecNumber evidence="1">1.11.1.24</ecNumber>
    </submittedName>
</protein>
<comment type="caution">
    <text evidence="1">The sequence shown here is derived from an EMBL/GenBank/DDBJ whole genome shotgun (WGS) entry which is preliminary data.</text>
</comment>
<evidence type="ECO:0000313" key="1">
    <source>
        <dbReference type="EMBL" id="KAJ9072745.1"/>
    </source>
</evidence>
<keyword evidence="1" id="KW-0560">Oxidoreductase</keyword>
<name>A0ACC2TDI8_9FUNG</name>
<dbReference type="EC" id="1.11.1.24" evidence="1"/>
<evidence type="ECO:0000313" key="2">
    <source>
        <dbReference type="Proteomes" id="UP001165960"/>
    </source>
</evidence>
<dbReference type="Proteomes" id="UP001165960">
    <property type="component" value="Unassembled WGS sequence"/>
</dbReference>
<sequence length="190" mass="20820">MLMHAFWVLFNPSTYTRLVILIMSTHPSEIPSLTLHYNPPVDEKNACGVSQPFPLAEELRGKTAIIVTVPGAFTPTCHNKHIAQYVEKYDELKSKGIDKVIVIATNDQFVMHAWAQSLNAASKLLFVGDANGEFTKAMGLGLDLSSKGMGALRCKRSAILVKDMKVIAFKVEESPGNLDVSSVTSMMSHL</sequence>
<reference evidence="1" key="1">
    <citation type="submission" date="2022-04" db="EMBL/GenBank/DDBJ databases">
        <title>Genome of the entomopathogenic fungus Entomophthora muscae.</title>
        <authorList>
            <person name="Elya C."/>
            <person name="Lovett B.R."/>
            <person name="Lee E."/>
            <person name="Macias A.M."/>
            <person name="Hajek A.E."/>
            <person name="De Bivort B.L."/>
            <person name="Kasson M.T."/>
            <person name="De Fine Licht H.H."/>
            <person name="Stajich J.E."/>
        </authorList>
    </citation>
    <scope>NUCLEOTIDE SEQUENCE</scope>
    <source>
        <strain evidence="1">Berkeley</strain>
    </source>
</reference>
<organism evidence="1 2">
    <name type="scientific">Entomophthora muscae</name>
    <dbReference type="NCBI Taxonomy" id="34485"/>
    <lineage>
        <taxon>Eukaryota</taxon>
        <taxon>Fungi</taxon>
        <taxon>Fungi incertae sedis</taxon>
        <taxon>Zoopagomycota</taxon>
        <taxon>Entomophthoromycotina</taxon>
        <taxon>Entomophthoromycetes</taxon>
        <taxon>Entomophthorales</taxon>
        <taxon>Entomophthoraceae</taxon>
        <taxon>Entomophthora</taxon>
    </lineage>
</organism>
<proteinExistence type="predicted"/>
<dbReference type="EMBL" id="QTSX02002969">
    <property type="protein sequence ID" value="KAJ9072745.1"/>
    <property type="molecule type" value="Genomic_DNA"/>
</dbReference>
<accession>A0ACC2TDI8</accession>
<keyword evidence="1" id="KW-0575">Peroxidase</keyword>
<gene>
    <name evidence="1" type="primary">AHP1_2</name>
    <name evidence="1" type="ORF">DSO57_1024138</name>
</gene>